<evidence type="ECO:0000313" key="3">
    <source>
        <dbReference type="Proteomes" id="UP000070394"/>
    </source>
</evidence>
<gene>
    <name evidence="2" type="ORF">HMPREF1866_01940</name>
</gene>
<feature type="domain" description="DUF6487" evidence="1">
    <location>
        <begin position="8"/>
        <end position="76"/>
    </location>
</feature>
<dbReference type="InterPro" id="IPR045504">
    <property type="entry name" value="DUF6487"/>
</dbReference>
<protein>
    <recommendedName>
        <fullName evidence="1">DUF6487 domain-containing protein</fullName>
    </recommendedName>
</protein>
<proteinExistence type="predicted"/>
<evidence type="ECO:0000313" key="2">
    <source>
        <dbReference type="EMBL" id="KXB56157.1"/>
    </source>
</evidence>
<accession>A0A133ZL53</accession>
<dbReference type="PATRIC" id="fig|467210.3.peg.1919"/>
<dbReference type="Pfam" id="PF20097">
    <property type="entry name" value="DUF6487"/>
    <property type="match status" value="1"/>
</dbReference>
<name>A0A133ZL53_9FIRM</name>
<organism evidence="2 3">
    <name type="scientific">Lachnoanaerobaculum saburreum</name>
    <dbReference type="NCBI Taxonomy" id="467210"/>
    <lineage>
        <taxon>Bacteria</taxon>
        <taxon>Bacillati</taxon>
        <taxon>Bacillota</taxon>
        <taxon>Clostridia</taxon>
        <taxon>Lachnospirales</taxon>
        <taxon>Lachnospiraceae</taxon>
        <taxon>Lachnoanaerobaculum</taxon>
    </lineage>
</organism>
<keyword evidence="3" id="KW-1185">Reference proteome</keyword>
<dbReference type="RefSeq" id="WP_060931616.1">
    <property type="nucleotide sequence ID" value="NZ_KQ959838.1"/>
</dbReference>
<dbReference type="Proteomes" id="UP000070394">
    <property type="component" value="Unassembled WGS sequence"/>
</dbReference>
<evidence type="ECO:0000259" key="1">
    <source>
        <dbReference type="Pfam" id="PF20097"/>
    </source>
</evidence>
<dbReference type="STRING" id="467210.HMPREF1866_01940"/>
<dbReference type="EMBL" id="LSDA01000104">
    <property type="protein sequence ID" value="KXB56157.1"/>
    <property type="molecule type" value="Genomic_DNA"/>
</dbReference>
<sequence length="76" mass="8923">MVSYYKKCPYCGRAMEKGSIPPGRYSLKWKSDYENRSSLNYMFNFDKKDVKLSSVWGEICCTAYLCRVCRKIVIDV</sequence>
<dbReference type="OrthoDB" id="384892at2"/>
<comment type="caution">
    <text evidence="2">The sequence shown here is derived from an EMBL/GenBank/DDBJ whole genome shotgun (WGS) entry which is preliminary data.</text>
</comment>
<dbReference type="AlphaFoldDB" id="A0A133ZL53"/>
<reference evidence="3" key="1">
    <citation type="submission" date="2016-01" db="EMBL/GenBank/DDBJ databases">
        <authorList>
            <person name="Mitreva M."/>
            <person name="Pepin K.H."/>
            <person name="Mihindukulasuriya K.A."/>
            <person name="Fulton R."/>
            <person name="Fronick C."/>
            <person name="O'Laughlin M."/>
            <person name="Miner T."/>
            <person name="Herter B."/>
            <person name="Rosa B.A."/>
            <person name="Cordes M."/>
            <person name="Tomlinson C."/>
            <person name="Wollam A."/>
            <person name="Palsikar V.B."/>
            <person name="Mardis E.R."/>
            <person name="Wilson R.K."/>
        </authorList>
    </citation>
    <scope>NUCLEOTIDE SEQUENCE [LARGE SCALE GENOMIC DNA]</scope>
    <source>
        <strain evidence="3">DNF00896</strain>
    </source>
</reference>